<organism evidence="2 3">
    <name type="scientific">Grylomicrobium aquisgranensis</name>
    <dbReference type="NCBI Taxonomy" id="2926318"/>
    <lineage>
        <taxon>Bacteria</taxon>
        <taxon>Bacillati</taxon>
        <taxon>Bacillota</taxon>
        <taxon>Erysipelotrichia</taxon>
        <taxon>Erysipelotrichales</taxon>
        <taxon>Erysipelotrichaceae</taxon>
        <taxon>Grylomicrobium</taxon>
    </lineage>
</organism>
<comment type="caution">
    <text evidence="2">The sequence shown here is derived from an EMBL/GenBank/DDBJ whole genome shotgun (WGS) entry which is preliminary data.</text>
</comment>
<gene>
    <name evidence="2" type="ORF">MOZ60_05745</name>
</gene>
<keyword evidence="1" id="KW-1133">Transmembrane helix</keyword>
<keyword evidence="3" id="KW-1185">Reference proteome</keyword>
<feature type="transmembrane region" description="Helical" evidence="1">
    <location>
        <begin position="38"/>
        <end position="57"/>
    </location>
</feature>
<evidence type="ECO:0000256" key="1">
    <source>
        <dbReference type="SAM" id="Phobius"/>
    </source>
</evidence>
<keyword evidence="1" id="KW-0812">Transmembrane</keyword>
<sequence length="201" mass="22301">MADKSILKKEIHPVKVHYPTKKVMNFVHDEQAKTDRHAIVVFIIFLLFLAVFTKLFVINPLNKVNQLESNYNQMAAQVQQYQETLGNYDSVKAAYDDKAGSFLTDDEKQELNRTDILDMIQEDVAPYVGISSIKIAGAQVSVFTDDTTLDTVSGIIARLQADSRNGYVTVTTTSSSDQSNNDLVQADIEITYGSVAEGGNQ</sequence>
<accession>A0AB35U4Q1</accession>
<proteinExistence type="predicted"/>
<protein>
    <submittedName>
        <fullName evidence="2">Uncharacterized protein</fullName>
    </submittedName>
</protein>
<reference evidence="2 3" key="1">
    <citation type="submission" date="2022-03" db="EMBL/GenBank/DDBJ databases">
        <title>Novel taxa within the pig intestine.</title>
        <authorList>
            <person name="Wylensek D."/>
            <person name="Bishof K."/>
            <person name="Afrizal A."/>
            <person name="Clavel T."/>
        </authorList>
    </citation>
    <scope>NUCLEOTIDE SEQUENCE [LARGE SCALE GENOMIC DNA]</scope>
    <source>
        <strain evidence="2 3">CLA-KB-P133</strain>
    </source>
</reference>
<evidence type="ECO:0000313" key="2">
    <source>
        <dbReference type="EMBL" id="MDX8419591.1"/>
    </source>
</evidence>
<name>A0AB35U4Q1_9FIRM</name>
<evidence type="ECO:0000313" key="3">
    <source>
        <dbReference type="Proteomes" id="UP001286174"/>
    </source>
</evidence>
<dbReference type="Proteomes" id="UP001286174">
    <property type="component" value="Unassembled WGS sequence"/>
</dbReference>
<dbReference type="RefSeq" id="WP_370595963.1">
    <property type="nucleotide sequence ID" value="NZ_JALBUR010000011.1"/>
</dbReference>
<keyword evidence="1" id="KW-0472">Membrane</keyword>
<dbReference type="AlphaFoldDB" id="A0AB35U4Q1"/>
<dbReference type="EMBL" id="JALBUR010000011">
    <property type="protein sequence ID" value="MDX8419591.1"/>
    <property type="molecule type" value="Genomic_DNA"/>
</dbReference>